<feature type="region of interest" description="Disordered" evidence="1">
    <location>
        <begin position="221"/>
        <end position="243"/>
    </location>
</feature>
<dbReference type="GeneID" id="85449118"/>
<keyword evidence="2" id="KW-0812">Transmembrane</keyword>
<keyword evidence="2" id="KW-1133">Transmembrane helix</keyword>
<feature type="transmembrane region" description="Helical" evidence="2">
    <location>
        <begin position="170"/>
        <end position="192"/>
    </location>
</feature>
<dbReference type="AlphaFoldDB" id="A0AAD8VCM5"/>
<keyword evidence="4" id="KW-1185">Reference proteome</keyword>
<evidence type="ECO:0000256" key="2">
    <source>
        <dbReference type="SAM" id="Phobius"/>
    </source>
</evidence>
<keyword evidence="2" id="KW-0472">Membrane</keyword>
<gene>
    <name evidence="3" type="ORF">LY79DRAFT_698783</name>
</gene>
<proteinExistence type="predicted"/>
<reference evidence="3" key="1">
    <citation type="submission" date="2021-06" db="EMBL/GenBank/DDBJ databases">
        <title>Comparative genomics, transcriptomics and evolutionary studies reveal genomic signatures of adaptation to plant cell wall in hemibiotrophic fungi.</title>
        <authorList>
            <consortium name="DOE Joint Genome Institute"/>
            <person name="Baroncelli R."/>
            <person name="Diaz J.F."/>
            <person name="Benocci T."/>
            <person name="Peng M."/>
            <person name="Battaglia E."/>
            <person name="Haridas S."/>
            <person name="Andreopoulos W."/>
            <person name="Labutti K."/>
            <person name="Pangilinan J."/>
            <person name="Floch G.L."/>
            <person name="Makela M.R."/>
            <person name="Henrissat B."/>
            <person name="Grigoriev I.V."/>
            <person name="Crouch J.A."/>
            <person name="De Vries R.P."/>
            <person name="Sukno S.A."/>
            <person name="Thon M.R."/>
        </authorList>
    </citation>
    <scope>NUCLEOTIDE SEQUENCE</scope>
    <source>
        <strain evidence="3">CBS 125086</strain>
    </source>
</reference>
<accession>A0AAD8VCM5</accession>
<comment type="caution">
    <text evidence="3">The sequence shown here is derived from an EMBL/GenBank/DDBJ whole genome shotgun (WGS) entry which is preliminary data.</text>
</comment>
<feature type="transmembrane region" description="Helical" evidence="2">
    <location>
        <begin position="95"/>
        <end position="115"/>
    </location>
</feature>
<name>A0AAD8VCM5_9PEZI</name>
<evidence type="ECO:0000313" key="4">
    <source>
        <dbReference type="Proteomes" id="UP001230504"/>
    </source>
</evidence>
<dbReference type="EMBL" id="JAHLJV010000001">
    <property type="protein sequence ID" value="KAK1600186.1"/>
    <property type="molecule type" value="Genomic_DNA"/>
</dbReference>
<sequence length="243" mass="26416">MAAAAYAKDFLKYNPPKTLTEEPVGRDLSGFSASATGIPSGLHENAHSRFGRVTFREYLRGLYDQPMVASMPGIDPGTDHPIRFSKCNPMFHQSALVVIFAVLFMLSGATIATAVSQSREPACDPRPRGLRADDGFWMLLSQLSLQVLSIYCTVYPVVLNTELKLSIAGFWFWASLAASFVATVTAAVAYAWSWQVAAVLSFTSSFAQILPAGQLAASLGPDDTKKRRARRTGVSKAEEGHYD</sequence>
<dbReference type="RefSeq" id="XP_060420682.1">
    <property type="nucleotide sequence ID" value="XM_060564878.1"/>
</dbReference>
<feature type="transmembrane region" description="Helical" evidence="2">
    <location>
        <begin position="198"/>
        <end position="220"/>
    </location>
</feature>
<evidence type="ECO:0000256" key="1">
    <source>
        <dbReference type="SAM" id="MobiDB-lite"/>
    </source>
</evidence>
<organism evidence="3 4">
    <name type="scientific">Colletotrichum navitas</name>
    <dbReference type="NCBI Taxonomy" id="681940"/>
    <lineage>
        <taxon>Eukaryota</taxon>
        <taxon>Fungi</taxon>
        <taxon>Dikarya</taxon>
        <taxon>Ascomycota</taxon>
        <taxon>Pezizomycotina</taxon>
        <taxon>Sordariomycetes</taxon>
        <taxon>Hypocreomycetidae</taxon>
        <taxon>Glomerellales</taxon>
        <taxon>Glomerellaceae</taxon>
        <taxon>Colletotrichum</taxon>
        <taxon>Colletotrichum graminicola species complex</taxon>
    </lineage>
</organism>
<dbReference type="Proteomes" id="UP001230504">
    <property type="component" value="Unassembled WGS sequence"/>
</dbReference>
<evidence type="ECO:0000313" key="3">
    <source>
        <dbReference type="EMBL" id="KAK1600186.1"/>
    </source>
</evidence>
<protein>
    <submittedName>
        <fullName evidence="3">Uncharacterized protein</fullName>
    </submittedName>
</protein>
<feature type="transmembrane region" description="Helical" evidence="2">
    <location>
        <begin position="135"/>
        <end position="158"/>
    </location>
</feature>